<dbReference type="STRING" id="104259.A0A0F7TPP5"/>
<dbReference type="FunFam" id="1.10.510.10:FF:000407">
    <property type="entry name" value="Non-specific serine/threonine protein kinase"/>
    <property type="match status" value="1"/>
</dbReference>
<dbReference type="FunFam" id="1.10.8.10:FF:000069">
    <property type="entry name" value="Non-specific serine/threonine protein kinase"/>
    <property type="match status" value="1"/>
</dbReference>
<dbReference type="GO" id="GO:0004674">
    <property type="term" value="F:protein serine/threonine kinase activity"/>
    <property type="evidence" value="ECO:0007669"/>
    <property type="project" value="UniProtKB-KW"/>
</dbReference>
<evidence type="ECO:0000259" key="15">
    <source>
        <dbReference type="PROSITE" id="PS50011"/>
    </source>
</evidence>
<dbReference type="GO" id="GO:0005524">
    <property type="term" value="F:ATP binding"/>
    <property type="evidence" value="ECO:0007669"/>
    <property type="project" value="UniProtKB-UniRule"/>
</dbReference>
<protein>
    <recommendedName>
        <fullName evidence="3">non-specific serine/threonine protein kinase</fullName>
        <ecNumber evidence="3">2.7.11.1</ecNumber>
    </recommendedName>
</protein>
<accession>A0A0F7TPP5</accession>
<dbReference type="CDD" id="cd14334">
    <property type="entry name" value="UBA_SNF1_fungi"/>
    <property type="match status" value="1"/>
</dbReference>
<evidence type="ECO:0000256" key="8">
    <source>
        <dbReference type="ARBA" id="ARBA00022840"/>
    </source>
</evidence>
<dbReference type="GO" id="GO:0106310">
    <property type="term" value="F:protein serine kinase activity"/>
    <property type="evidence" value="ECO:0007669"/>
    <property type="project" value="RHEA"/>
</dbReference>
<feature type="compositionally biased region" description="Low complexity" evidence="14">
    <location>
        <begin position="436"/>
        <end position="455"/>
    </location>
</feature>
<evidence type="ECO:0000256" key="4">
    <source>
        <dbReference type="ARBA" id="ARBA00022527"/>
    </source>
</evidence>
<dbReference type="InterPro" id="IPR000719">
    <property type="entry name" value="Prot_kinase_dom"/>
</dbReference>
<proteinExistence type="inferred from homology"/>
<feature type="region of interest" description="Disordered" evidence="14">
    <location>
        <begin position="413"/>
        <end position="551"/>
    </location>
</feature>
<dbReference type="Gene3D" id="1.10.510.10">
    <property type="entry name" value="Transferase(Phosphotransferase) domain 1"/>
    <property type="match status" value="1"/>
</dbReference>
<dbReference type="GO" id="GO:0035556">
    <property type="term" value="P:intracellular signal transduction"/>
    <property type="evidence" value="ECO:0007669"/>
    <property type="project" value="TreeGrafter"/>
</dbReference>
<dbReference type="Pfam" id="PF16579">
    <property type="entry name" value="AdenylateSensor"/>
    <property type="match status" value="1"/>
</dbReference>
<comment type="similarity">
    <text evidence="2">Belongs to the protein kinase superfamily. CAMK Ser/Thr protein kinase family. SNF1 subfamily.</text>
</comment>
<dbReference type="Pfam" id="PF08587">
    <property type="entry name" value="UBA_2"/>
    <property type="match status" value="1"/>
</dbReference>
<keyword evidence="8 13" id="KW-0067">ATP-binding</keyword>
<evidence type="ECO:0000313" key="16">
    <source>
        <dbReference type="EMBL" id="CEJ57400.1"/>
    </source>
</evidence>
<evidence type="ECO:0000256" key="7">
    <source>
        <dbReference type="ARBA" id="ARBA00022777"/>
    </source>
</evidence>
<evidence type="ECO:0000256" key="13">
    <source>
        <dbReference type="PROSITE-ProRule" id="PRU10141"/>
    </source>
</evidence>
<dbReference type="FunFam" id="3.30.200.20:FF:000236">
    <property type="entry name" value="Non-specific serine/threonine protein kinase"/>
    <property type="match status" value="1"/>
</dbReference>
<dbReference type="SUPFAM" id="SSF103243">
    <property type="entry name" value="KA1-like"/>
    <property type="match status" value="1"/>
</dbReference>
<dbReference type="Gene3D" id="3.30.200.20">
    <property type="entry name" value="Phosphorylase Kinase, domain 1"/>
    <property type="match status" value="1"/>
</dbReference>
<evidence type="ECO:0000256" key="1">
    <source>
        <dbReference type="ARBA" id="ARBA00004123"/>
    </source>
</evidence>
<keyword evidence="9" id="KW-0539">Nucleus</keyword>
<keyword evidence="5" id="KW-0808">Transferase</keyword>
<keyword evidence="10" id="KW-0119">Carbohydrate metabolism</keyword>
<dbReference type="EC" id="2.7.11.1" evidence="3"/>
<dbReference type="InterPro" id="IPR011009">
    <property type="entry name" value="Kinase-like_dom_sf"/>
</dbReference>
<dbReference type="FunFam" id="3.30.310.80:FF:000022">
    <property type="entry name" value="Non-specific serine/threonine protein kinase"/>
    <property type="match status" value="1"/>
</dbReference>
<dbReference type="InterPro" id="IPR028375">
    <property type="entry name" value="KA1/Ssp2_C"/>
</dbReference>
<evidence type="ECO:0000256" key="12">
    <source>
        <dbReference type="ARBA" id="ARBA00048679"/>
    </source>
</evidence>
<feature type="region of interest" description="Disordered" evidence="14">
    <location>
        <begin position="687"/>
        <end position="719"/>
    </location>
</feature>
<feature type="compositionally biased region" description="Low complexity" evidence="14">
    <location>
        <begin position="33"/>
        <end position="43"/>
    </location>
</feature>
<dbReference type="PANTHER" id="PTHR24346">
    <property type="entry name" value="MAP/MICROTUBULE AFFINITY-REGULATING KINASE"/>
    <property type="match status" value="1"/>
</dbReference>
<dbReference type="InterPro" id="IPR017441">
    <property type="entry name" value="Protein_kinase_ATP_BS"/>
</dbReference>
<dbReference type="PANTHER" id="PTHR24346:SF110">
    <property type="entry name" value="NON-SPECIFIC SERINE_THREONINE PROTEIN KINASE"/>
    <property type="match status" value="1"/>
</dbReference>
<feature type="domain" description="Protein kinase" evidence="15">
    <location>
        <begin position="73"/>
        <end position="324"/>
    </location>
</feature>
<sequence length="800" mass="90126">MAAALDEEDLSIPLPPTDRDRPRERDRERTSKTATSSNPSAMAMPPPSRPTGRPDPTTQSPATMRDMQRLDQYQTVKILGEGSFGKVKLAIHQPSGRQVALKIISRRKLLSRDMVGRVEREIQYLQLLRHPHIIKLYTVIATKTDIVMVLEYAERELFDYLVRKGKCGDDEARKFFQQIICAVEYCHRHKIVHRDLKPENLLIDSTKSVKIADFGLSNIMTDGNFLKTSCGSPNYAAPEVISGKLYAGPEVDVWSCGVILYVLLVGRLPFDDDYIPALFKKIAAGNFHIPGYISPGAARLIRAMLQVHPVHRITIPEIRQDPWFTKNLPKYLEPPPEEFIAPDVDLSKIDPRKVGAGKPVPVQHKIHQIAVSKLERSMGYDREDIEDALRHPEPSAIKDAFSIVVENEMMQTNSPTDDNLLAQSVSPQPKAPAPAPAQRAPAPPRSQQQAAATPAVARTPSVSRRPRPEEIQQDDTEDFEPPRLSHVRILPTSLPYVHDQLMEQRDREHRARLEERRREAARAEEDQPGSERRELTPEEQAATARALKPHSRSVVDLDKLRFEPPIGHPITQQPKKSRKWQFGIRSRNQPYEAMLYLYRAIAAQGGVWDIQPVESGTTIAPDASPDKSKPLQSKYPDLPSDYYIPKDPWFIRARLLKEGVKAPGQSTSVYNSRSDLEELRRRFNISGISAPTDDKDKDLKSPTSDNGGLSAPSSATQNTSVSSISHGVWVFVDIQLYQLEENNYMVDFKCDGYQNVIRAHGDTEWHPISKRFMNKEKEVTSPYPFLDVASDLVAQLAVAS</sequence>
<dbReference type="Proteomes" id="UP000042958">
    <property type="component" value="Unassembled WGS sequence"/>
</dbReference>
<keyword evidence="6 13" id="KW-0547">Nucleotide-binding</keyword>
<feature type="compositionally biased region" description="Acidic residues" evidence="14">
    <location>
        <begin position="1"/>
        <end position="10"/>
    </location>
</feature>
<organism evidence="16 17">
    <name type="scientific">Penicillium brasilianum</name>
    <dbReference type="NCBI Taxonomy" id="104259"/>
    <lineage>
        <taxon>Eukaryota</taxon>
        <taxon>Fungi</taxon>
        <taxon>Dikarya</taxon>
        <taxon>Ascomycota</taxon>
        <taxon>Pezizomycotina</taxon>
        <taxon>Eurotiomycetes</taxon>
        <taxon>Eurotiomycetidae</taxon>
        <taxon>Eurotiales</taxon>
        <taxon>Aspergillaceae</taxon>
        <taxon>Penicillium</taxon>
    </lineage>
</organism>
<evidence type="ECO:0000256" key="2">
    <source>
        <dbReference type="ARBA" id="ARBA00006234"/>
    </source>
</evidence>
<dbReference type="GO" id="GO:0005634">
    <property type="term" value="C:nucleus"/>
    <property type="evidence" value="ECO:0007669"/>
    <property type="project" value="UniProtKB-SubCell"/>
</dbReference>
<evidence type="ECO:0000256" key="11">
    <source>
        <dbReference type="ARBA" id="ARBA00047899"/>
    </source>
</evidence>
<evidence type="ECO:0000313" key="17">
    <source>
        <dbReference type="Proteomes" id="UP000042958"/>
    </source>
</evidence>
<gene>
    <name evidence="16" type="ORF">PMG11_06094</name>
</gene>
<dbReference type="GO" id="GO:0005737">
    <property type="term" value="C:cytoplasm"/>
    <property type="evidence" value="ECO:0007669"/>
    <property type="project" value="TreeGrafter"/>
</dbReference>
<feature type="binding site" evidence="13">
    <location>
        <position position="102"/>
    </location>
    <ligand>
        <name>ATP</name>
        <dbReference type="ChEBI" id="CHEBI:30616"/>
    </ligand>
</feature>
<feature type="compositionally biased region" description="Basic and acidic residues" evidence="14">
    <location>
        <begin position="500"/>
        <end position="536"/>
    </location>
</feature>
<dbReference type="PROSITE" id="PS50011">
    <property type="entry name" value="PROTEIN_KINASE_DOM"/>
    <property type="match status" value="1"/>
</dbReference>
<dbReference type="SUPFAM" id="SSF56112">
    <property type="entry name" value="Protein kinase-like (PK-like)"/>
    <property type="match status" value="1"/>
</dbReference>
<name>A0A0F7TPP5_PENBI</name>
<dbReference type="OrthoDB" id="193931at2759"/>
<feature type="region of interest" description="Disordered" evidence="14">
    <location>
        <begin position="1"/>
        <end position="68"/>
    </location>
</feature>
<comment type="catalytic activity">
    <reaction evidence="11">
        <text>L-threonyl-[protein] + ATP = O-phospho-L-threonyl-[protein] + ADP + H(+)</text>
        <dbReference type="Rhea" id="RHEA:46608"/>
        <dbReference type="Rhea" id="RHEA-COMP:11060"/>
        <dbReference type="Rhea" id="RHEA-COMP:11605"/>
        <dbReference type="ChEBI" id="CHEBI:15378"/>
        <dbReference type="ChEBI" id="CHEBI:30013"/>
        <dbReference type="ChEBI" id="CHEBI:30616"/>
        <dbReference type="ChEBI" id="CHEBI:61977"/>
        <dbReference type="ChEBI" id="CHEBI:456216"/>
        <dbReference type="EC" id="2.7.11.1"/>
    </reaction>
</comment>
<evidence type="ECO:0000256" key="10">
    <source>
        <dbReference type="ARBA" id="ARBA00023277"/>
    </source>
</evidence>
<keyword evidence="4" id="KW-0723">Serine/threonine-protein kinase</keyword>
<evidence type="ECO:0000256" key="14">
    <source>
        <dbReference type="SAM" id="MobiDB-lite"/>
    </source>
</evidence>
<dbReference type="Pfam" id="PF00069">
    <property type="entry name" value="Pkinase"/>
    <property type="match status" value="1"/>
</dbReference>
<evidence type="ECO:0000256" key="9">
    <source>
        <dbReference type="ARBA" id="ARBA00023242"/>
    </source>
</evidence>
<dbReference type="CDD" id="cd14079">
    <property type="entry name" value="STKc_AMPK_alpha"/>
    <property type="match status" value="1"/>
</dbReference>
<keyword evidence="7" id="KW-0418">Kinase</keyword>
<evidence type="ECO:0000256" key="6">
    <source>
        <dbReference type="ARBA" id="ARBA00022741"/>
    </source>
</evidence>
<dbReference type="EMBL" id="CDHK01000005">
    <property type="protein sequence ID" value="CEJ57400.1"/>
    <property type="molecule type" value="Genomic_DNA"/>
</dbReference>
<dbReference type="Gene3D" id="1.10.8.10">
    <property type="entry name" value="DNA helicase RuvA subunit, C-terminal domain"/>
    <property type="match status" value="1"/>
</dbReference>
<dbReference type="Gene3D" id="3.30.310.80">
    <property type="entry name" value="Kinase associated domain 1, KA1"/>
    <property type="match status" value="2"/>
</dbReference>
<comment type="catalytic activity">
    <reaction evidence="12">
        <text>L-seryl-[protein] + ATP = O-phospho-L-seryl-[protein] + ADP + H(+)</text>
        <dbReference type="Rhea" id="RHEA:17989"/>
        <dbReference type="Rhea" id="RHEA-COMP:9863"/>
        <dbReference type="Rhea" id="RHEA-COMP:11604"/>
        <dbReference type="ChEBI" id="CHEBI:15378"/>
        <dbReference type="ChEBI" id="CHEBI:29999"/>
        <dbReference type="ChEBI" id="CHEBI:30616"/>
        <dbReference type="ChEBI" id="CHEBI:83421"/>
        <dbReference type="ChEBI" id="CHEBI:456216"/>
        <dbReference type="EC" id="2.7.11.1"/>
    </reaction>
</comment>
<comment type="subcellular location">
    <subcellularLocation>
        <location evidence="1">Nucleus</location>
    </subcellularLocation>
</comment>
<dbReference type="InterPro" id="IPR008271">
    <property type="entry name" value="Ser/Thr_kinase_AS"/>
</dbReference>
<evidence type="ECO:0000256" key="3">
    <source>
        <dbReference type="ARBA" id="ARBA00012513"/>
    </source>
</evidence>
<feature type="compositionally biased region" description="Polar residues" evidence="14">
    <location>
        <begin position="701"/>
        <end position="719"/>
    </location>
</feature>
<dbReference type="InterPro" id="IPR013896">
    <property type="entry name" value="SNF1_UBA"/>
</dbReference>
<dbReference type="PROSITE" id="PS00107">
    <property type="entry name" value="PROTEIN_KINASE_ATP"/>
    <property type="match status" value="1"/>
</dbReference>
<dbReference type="PROSITE" id="PS00108">
    <property type="entry name" value="PROTEIN_KINASE_ST"/>
    <property type="match status" value="1"/>
</dbReference>
<dbReference type="AlphaFoldDB" id="A0A0F7TPP5"/>
<feature type="compositionally biased region" description="Basic and acidic residues" evidence="14">
    <location>
        <begin position="17"/>
        <end position="31"/>
    </location>
</feature>
<reference evidence="17" key="1">
    <citation type="journal article" date="2015" name="Genome Announc.">
        <title>Draft genome sequence of the fungus Penicillium brasilianum MG11.</title>
        <authorList>
            <person name="Horn F."/>
            <person name="Linde J."/>
            <person name="Mattern D.J."/>
            <person name="Walther G."/>
            <person name="Guthke R."/>
            <person name="Brakhage A.A."/>
            <person name="Valiante V."/>
        </authorList>
    </citation>
    <scope>NUCLEOTIDE SEQUENCE [LARGE SCALE GENOMIC DNA]</scope>
    <source>
        <strain evidence="17">MG11</strain>
    </source>
</reference>
<dbReference type="SMART" id="SM00220">
    <property type="entry name" value="S_TKc"/>
    <property type="match status" value="1"/>
</dbReference>
<evidence type="ECO:0000256" key="5">
    <source>
        <dbReference type="ARBA" id="ARBA00022679"/>
    </source>
</evidence>
<dbReference type="InterPro" id="IPR032270">
    <property type="entry name" value="AMPK_C"/>
</dbReference>
<keyword evidence="17" id="KW-1185">Reference proteome</keyword>